<dbReference type="RefSeq" id="WP_078347238.1">
    <property type="nucleotide sequence ID" value="NZ_MBTF01000004.1"/>
</dbReference>
<dbReference type="STRING" id="1792845.BC343_23450"/>
<accession>A0A1S9PIX9</accession>
<evidence type="ECO:0000313" key="1">
    <source>
        <dbReference type="EMBL" id="OOQ60920.1"/>
    </source>
</evidence>
<keyword evidence="2" id="KW-1185">Reference proteome</keyword>
<reference evidence="1 2" key="1">
    <citation type="submission" date="2016-07" db="EMBL/GenBank/DDBJ databases">
        <title>Genomic analysis of zinc-resistant bacterium Mucilaginibacter pedocola TBZ30.</title>
        <authorList>
            <person name="Huang J."/>
            <person name="Tang J."/>
        </authorList>
    </citation>
    <scope>NUCLEOTIDE SEQUENCE [LARGE SCALE GENOMIC DNA]</scope>
    <source>
        <strain evidence="1 2">TBZ30</strain>
    </source>
</reference>
<sequence length="65" mass="7855">MRTDYIAFMNSIDRLSGYLRIKLNHEPLRSFFKLKGDELIFTKELPSEIKENVINTHKYIYFVQE</sequence>
<protein>
    <submittedName>
        <fullName evidence="1">Uncharacterized protein</fullName>
    </submittedName>
</protein>
<comment type="caution">
    <text evidence="1">The sequence shown here is derived from an EMBL/GenBank/DDBJ whole genome shotgun (WGS) entry which is preliminary data.</text>
</comment>
<proteinExistence type="predicted"/>
<dbReference type="AlphaFoldDB" id="A0A1S9PIX9"/>
<organism evidence="1 2">
    <name type="scientific">Mucilaginibacter pedocola</name>
    <dbReference type="NCBI Taxonomy" id="1792845"/>
    <lineage>
        <taxon>Bacteria</taxon>
        <taxon>Pseudomonadati</taxon>
        <taxon>Bacteroidota</taxon>
        <taxon>Sphingobacteriia</taxon>
        <taxon>Sphingobacteriales</taxon>
        <taxon>Sphingobacteriaceae</taxon>
        <taxon>Mucilaginibacter</taxon>
    </lineage>
</organism>
<gene>
    <name evidence="1" type="ORF">BC343_23450</name>
</gene>
<name>A0A1S9PIX9_9SPHI</name>
<dbReference type="Proteomes" id="UP000189739">
    <property type="component" value="Unassembled WGS sequence"/>
</dbReference>
<dbReference type="EMBL" id="MBTF01000004">
    <property type="protein sequence ID" value="OOQ60920.1"/>
    <property type="molecule type" value="Genomic_DNA"/>
</dbReference>
<evidence type="ECO:0000313" key="2">
    <source>
        <dbReference type="Proteomes" id="UP000189739"/>
    </source>
</evidence>